<accession>A0A0F8Z736</accession>
<keyword evidence="1" id="KW-1133">Transmembrane helix</keyword>
<evidence type="ECO:0000256" key="1">
    <source>
        <dbReference type="SAM" id="Phobius"/>
    </source>
</evidence>
<gene>
    <name evidence="3" type="ORF">LCGC14_3006430</name>
</gene>
<protein>
    <recommendedName>
        <fullName evidence="2">Bacterial sugar transferase domain-containing protein</fullName>
    </recommendedName>
</protein>
<dbReference type="PANTHER" id="PTHR30576">
    <property type="entry name" value="COLANIC BIOSYNTHESIS UDP-GLUCOSE LIPID CARRIER TRANSFERASE"/>
    <property type="match status" value="1"/>
</dbReference>
<evidence type="ECO:0000259" key="2">
    <source>
        <dbReference type="Pfam" id="PF02397"/>
    </source>
</evidence>
<sequence>MLEDIPLHEKVDQWIRNRFKDIFALKQPLNNRISKEILDKLLAFLSIQIVFPLIFLIIIAMLIEGLFFSDCKGPIFASYWSYSKGKKFIKYKFRIAKYSLRDKKALKGDFSHQYHAPQARENITHVGWFLKKYYLDELVQIFNIIKGDMSFVGPRALAVFYYSKEVKEGNITRKLIKSGIFSENHIRKGSIQANNKFLEYYYIEKYITLSGINLVLYDMSIILRGIKMILEGKG</sequence>
<feature type="domain" description="Bacterial sugar transferase" evidence="2">
    <location>
        <begin position="35"/>
        <end position="229"/>
    </location>
</feature>
<dbReference type="Pfam" id="PF02397">
    <property type="entry name" value="Bac_transf"/>
    <property type="match status" value="1"/>
</dbReference>
<dbReference type="GO" id="GO:0016780">
    <property type="term" value="F:phosphotransferase activity, for other substituted phosphate groups"/>
    <property type="evidence" value="ECO:0007669"/>
    <property type="project" value="TreeGrafter"/>
</dbReference>
<dbReference type="AlphaFoldDB" id="A0A0F8Z736"/>
<name>A0A0F8Z736_9ZZZZ</name>
<dbReference type="PANTHER" id="PTHR30576:SF0">
    <property type="entry name" value="UNDECAPRENYL-PHOSPHATE N-ACETYLGALACTOSAMINYL 1-PHOSPHATE TRANSFERASE-RELATED"/>
    <property type="match status" value="1"/>
</dbReference>
<comment type="caution">
    <text evidence="3">The sequence shown here is derived from an EMBL/GenBank/DDBJ whole genome shotgun (WGS) entry which is preliminary data.</text>
</comment>
<keyword evidence="1" id="KW-0472">Membrane</keyword>
<reference evidence="3" key="1">
    <citation type="journal article" date="2015" name="Nature">
        <title>Complex archaea that bridge the gap between prokaryotes and eukaryotes.</title>
        <authorList>
            <person name="Spang A."/>
            <person name="Saw J.H."/>
            <person name="Jorgensen S.L."/>
            <person name="Zaremba-Niedzwiedzka K."/>
            <person name="Martijn J."/>
            <person name="Lind A.E."/>
            <person name="van Eijk R."/>
            <person name="Schleper C."/>
            <person name="Guy L."/>
            <person name="Ettema T.J."/>
        </authorList>
    </citation>
    <scope>NUCLEOTIDE SEQUENCE</scope>
</reference>
<dbReference type="EMBL" id="LAZR01062095">
    <property type="protein sequence ID" value="KKK62229.1"/>
    <property type="molecule type" value="Genomic_DNA"/>
</dbReference>
<proteinExistence type="predicted"/>
<organism evidence="3">
    <name type="scientific">marine sediment metagenome</name>
    <dbReference type="NCBI Taxonomy" id="412755"/>
    <lineage>
        <taxon>unclassified sequences</taxon>
        <taxon>metagenomes</taxon>
        <taxon>ecological metagenomes</taxon>
    </lineage>
</organism>
<feature type="transmembrane region" description="Helical" evidence="1">
    <location>
        <begin position="41"/>
        <end position="63"/>
    </location>
</feature>
<evidence type="ECO:0000313" key="3">
    <source>
        <dbReference type="EMBL" id="KKK62229.1"/>
    </source>
</evidence>
<dbReference type="InterPro" id="IPR003362">
    <property type="entry name" value="Bact_transf"/>
</dbReference>
<keyword evidence="1" id="KW-0812">Transmembrane</keyword>